<feature type="region of interest" description="Disordered" evidence="1">
    <location>
        <begin position="1"/>
        <end position="28"/>
    </location>
</feature>
<evidence type="ECO:0000313" key="2">
    <source>
        <dbReference type="EMBL" id="GFY95492.1"/>
    </source>
</evidence>
<proteinExistence type="predicted"/>
<feature type="compositionally biased region" description="Low complexity" evidence="1">
    <location>
        <begin position="1"/>
        <end position="18"/>
    </location>
</feature>
<dbReference type="AlphaFoldDB" id="A0A7J0F9W5"/>
<dbReference type="EMBL" id="BJWL01000010">
    <property type="protein sequence ID" value="GFY95492.1"/>
    <property type="molecule type" value="Genomic_DNA"/>
</dbReference>
<dbReference type="Proteomes" id="UP000585474">
    <property type="component" value="Unassembled WGS sequence"/>
</dbReference>
<accession>A0A7J0F9W5</accession>
<gene>
    <name evidence="2" type="ORF">Acr_10g0008770</name>
</gene>
<evidence type="ECO:0000313" key="3">
    <source>
        <dbReference type="Proteomes" id="UP000585474"/>
    </source>
</evidence>
<sequence length="209" mass="22910">MSNSSGSLSLFDLSSSEGEVAEGEEVNQGEDLAPAIVITPVPVVIAPEEFDHSFMEGSGVNTRSDEVTKAPKPKALGQINPNRPGRHAPKGCGRPYCKRIDGIRQLDGHAACLGFSQALEGGPSPVYEEVFNYGYRWVGDFYERNVAKFCPNNFQEGWFACLKELEYMNQPEEERNEGIAEVDRVNNGNELEYGKCGKGTEGPPSSIFR</sequence>
<feature type="compositionally biased region" description="Acidic residues" evidence="1">
    <location>
        <begin position="19"/>
        <end position="28"/>
    </location>
</feature>
<name>A0A7J0F9W5_9ERIC</name>
<keyword evidence="3" id="KW-1185">Reference proteome</keyword>
<reference evidence="2 3" key="1">
    <citation type="submission" date="2019-07" db="EMBL/GenBank/DDBJ databases">
        <title>De Novo Assembly of kiwifruit Actinidia rufa.</title>
        <authorList>
            <person name="Sugita-Konishi S."/>
            <person name="Sato K."/>
            <person name="Mori E."/>
            <person name="Abe Y."/>
            <person name="Kisaki G."/>
            <person name="Hamano K."/>
            <person name="Suezawa K."/>
            <person name="Otani M."/>
            <person name="Fukuda T."/>
            <person name="Manabe T."/>
            <person name="Gomi K."/>
            <person name="Tabuchi M."/>
            <person name="Akimitsu K."/>
            <person name="Kataoka I."/>
        </authorList>
    </citation>
    <scope>NUCLEOTIDE SEQUENCE [LARGE SCALE GENOMIC DNA]</scope>
    <source>
        <strain evidence="3">cv. Fuchu</strain>
    </source>
</reference>
<protein>
    <submittedName>
        <fullName evidence="2">Uncharacterized protein</fullName>
    </submittedName>
</protein>
<evidence type="ECO:0000256" key="1">
    <source>
        <dbReference type="SAM" id="MobiDB-lite"/>
    </source>
</evidence>
<organism evidence="2 3">
    <name type="scientific">Actinidia rufa</name>
    <dbReference type="NCBI Taxonomy" id="165716"/>
    <lineage>
        <taxon>Eukaryota</taxon>
        <taxon>Viridiplantae</taxon>
        <taxon>Streptophyta</taxon>
        <taxon>Embryophyta</taxon>
        <taxon>Tracheophyta</taxon>
        <taxon>Spermatophyta</taxon>
        <taxon>Magnoliopsida</taxon>
        <taxon>eudicotyledons</taxon>
        <taxon>Gunneridae</taxon>
        <taxon>Pentapetalae</taxon>
        <taxon>asterids</taxon>
        <taxon>Ericales</taxon>
        <taxon>Actinidiaceae</taxon>
        <taxon>Actinidia</taxon>
    </lineage>
</organism>
<feature type="region of interest" description="Disordered" evidence="1">
    <location>
        <begin position="55"/>
        <end position="90"/>
    </location>
</feature>
<comment type="caution">
    <text evidence="2">The sequence shown here is derived from an EMBL/GenBank/DDBJ whole genome shotgun (WGS) entry which is preliminary data.</text>
</comment>